<comment type="caution">
    <text evidence="1">The sequence shown here is derived from an EMBL/GenBank/DDBJ whole genome shotgun (WGS) entry which is preliminary data.</text>
</comment>
<evidence type="ECO:0000313" key="2">
    <source>
        <dbReference type="Proteomes" id="UP000054653"/>
    </source>
</evidence>
<reference evidence="1 2" key="1">
    <citation type="submission" date="2015-01" db="EMBL/GenBank/DDBJ databases">
        <title>Evolution of Trichinella species and genotypes.</title>
        <authorList>
            <person name="Korhonen P.K."/>
            <person name="Edoardo P."/>
            <person name="Giuseppe L.R."/>
            <person name="Gasser R.B."/>
        </authorList>
    </citation>
    <scope>NUCLEOTIDE SEQUENCE [LARGE SCALE GENOMIC DNA]</scope>
    <source>
        <strain evidence="1">ISS120</strain>
    </source>
</reference>
<proteinExistence type="predicted"/>
<dbReference type="Proteomes" id="UP000054653">
    <property type="component" value="Unassembled WGS sequence"/>
</dbReference>
<sequence>MLLGQHEKYIAGLCRNDVLFTTSNEHFHSVIFRRKQGAQQIVKILSNFFALFRESGTVNDVMRSSSAPGISISSSRFPLTVTAEKFSRTDKNV</sequence>
<dbReference type="EMBL" id="JYDI01000058">
    <property type="protein sequence ID" value="KRY55281.1"/>
    <property type="molecule type" value="Genomic_DNA"/>
</dbReference>
<dbReference type="AlphaFoldDB" id="A0A0V1D1A0"/>
<keyword evidence="2" id="KW-1185">Reference proteome</keyword>
<gene>
    <name evidence="1" type="ORF">T03_12166</name>
</gene>
<accession>A0A0V1D1A0</accession>
<name>A0A0V1D1A0_TRIBR</name>
<organism evidence="1 2">
    <name type="scientific">Trichinella britovi</name>
    <name type="common">Parasitic roundworm</name>
    <dbReference type="NCBI Taxonomy" id="45882"/>
    <lineage>
        <taxon>Eukaryota</taxon>
        <taxon>Metazoa</taxon>
        <taxon>Ecdysozoa</taxon>
        <taxon>Nematoda</taxon>
        <taxon>Enoplea</taxon>
        <taxon>Dorylaimia</taxon>
        <taxon>Trichinellida</taxon>
        <taxon>Trichinellidae</taxon>
        <taxon>Trichinella</taxon>
    </lineage>
</organism>
<evidence type="ECO:0000313" key="1">
    <source>
        <dbReference type="EMBL" id="KRY55281.1"/>
    </source>
</evidence>
<protein>
    <submittedName>
        <fullName evidence="1">Uncharacterized protein</fullName>
    </submittedName>
</protein>